<evidence type="ECO:0000313" key="1">
    <source>
        <dbReference type="EMBL" id="DAF54322.1"/>
    </source>
</evidence>
<sequence>MLNCNNKFIFETTRGDNFTLHISLTDLPFAGASKLTSTIRREEDASQKVSASTSVSGKGNYKVHFSPSQTKDLDGTYAIDLELSDGTTSGNRKTLILGSLIVHKDVTY</sequence>
<reference evidence="1" key="1">
    <citation type="journal article" date="2021" name="Proc. Natl. Acad. Sci. U.S.A.">
        <title>A Catalog of Tens of Thousands of Viruses from Human Metagenomes Reveals Hidden Associations with Chronic Diseases.</title>
        <authorList>
            <person name="Tisza M.J."/>
            <person name="Buck C.B."/>
        </authorList>
    </citation>
    <scope>NUCLEOTIDE SEQUENCE</scope>
    <source>
        <strain evidence="1">CtZUr4</strain>
    </source>
</reference>
<protein>
    <submittedName>
        <fullName evidence="1">Uncharacterized protein</fullName>
    </submittedName>
</protein>
<dbReference type="EMBL" id="BK032677">
    <property type="protein sequence ID" value="DAF54322.1"/>
    <property type="molecule type" value="Genomic_DNA"/>
</dbReference>
<name>A0A8S5SUS5_9CAUD</name>
<organism evidence="1">
    <name type="scientific">Siphoviridae sp. ctZUr4</name>
    <dbReference type="NCBI Taxonomy" id="2827892"/>
    <lineage>
        <taxon>Viruses</taxon>
        <taxon>Duplodnaviria</taxon>
        <taxon>Heunggongvirae</taxon>
        <taxon>Uroviricota</taxon>
        <taxon>Caudoviricetes</taxon>
    </lineage>
</organism>
<proteinExistence type="predicted"/>
<accession>A0A8S5SUS5</accession>